<evidence type="ECO:0000256" key="1">
    <source>
        <dbReference type="SAM" id="SignalP"/>
    </source>
</evidence>
<dbReference type="EMBL" id="JAADYS010000365">
    <property type="protein sequence ID" value="KAF4470339.1"/>
    <property type="molecule type" value="Genomic_DNA"/>
</dbReference>
<dbReference type="PANTHER" id="PTHR36183">
    <property type="entry name" value="BETA-GLUCURONIDASE"/>
    <property type="match status" value="1"/>
</dbReference>
<comment type="caution">
    <text evidence="3">The sequence shown here is derived from an EMBL/GenBank/DDBJ whole genome shotgun (WGS) entry which is preliminary data.</text>
</comment>
<keyword evidence="1" id="KW-0732">Signal</keyword>
<dbReference type="InterPro" id="IPR052974">
    <property type="entry name" value="GH79_Enzymes"/>
</dbReference>
<organism evidence="3 4">
    <name type="scientific">Fusarium albosuccineum</name>
    <dbReference type="NCBI Taxonomy" id="1237068"/>
    <lineage>
        <taxon>Eukaryota</taxon>
        <taxon>Fungi</taxon>
        <taxon>Dikarya</taxon>
        <taxon>Ascomycota</taxon>
        <taxon>Pezizomycotina</taxon>
        <taxon>Sordariomycetes</taxon>
        <taxon>Hypocreomycetidae</taxon>
        <taxon>Hypocreales</taxon>
        <taxon>Nectriaceae</taxon>
        <taxon>Fusarium</taxon>
        <taxon>Fusarium decemcellulare species complex</taxon>
    </lineage>
</organism>
<accession>A0A8H4PCC2</accession>
<reference evidence="3 4" key="1">
    <citation type="submission" date="2020-01" db="EMBL/GenBank/DDBJ databases">
        <title>Identification and distribution of gene clusters putatively required for synthesis of sphingolipid metabolism inhibitors in phylogenetically diverse species of the filamentous fungus Fusarium.</title>
        <authorList>
            <person name="Kim H.-S."/>
            <person name="Busman M."/>
            <person name="Brown D.W."/>
            <person name="Divon H."/>
            <person name="Uhlig S."/>
            <person name="Proctor R.H."/>
        </authorList>
    </citation>
    <scope>NUCLEOTIDE SEQUENCE [LARGE SCALE GENOMIC DNA]</scope>
    <source>
        <strain evidence="3 4">NRRL 20459</strain>
    </source>
</reference>
<feature type="chain" id="PRO_5034178217" description="Beta-glucuronidase C-terminal domain-containing protein" evidence="1">
    <location>
        <begin position="20"/>
        <end position="787"/>
    </location>
</feature>
<dbReference type="PANTHER" id="PTHR36183:SF2">
    <property type="entry name" value="BETA-GLUCURONIDASE C-TERMINAL DOMAIN-CONTAINING PROTEIN"/>
    <property type="match status" value="1"/>
</dbReference>
<gene>
    <name evidence="3" type="ORF">FALBO_2764</name>
</gene>
<name>A0A8H4PCC2_9HYPO</name>
<protein>
    <recommendedName>
        <fullName evidence="2">Beta-glucuronidase C-terminal domain-containing protein</fullName>
    </recommendedName>
</protein>
<evidence type="ECO:0000313" key="3">
    <source>
        <dbReference type="EMBL" id="KAF4470339.1"/>
    </source>
</evidence>
<dbReference type="Proteomes" id="UP000554235">
    <property type="component" value="Unassembled WGS sequence"/>
</dbReference>
<dbReference type="AlphaFoldDB" id="A0A8H4PCC2"/>
<evidence type="ECO:0000313" key="4">
    <source>
        <dbReference type="Proteomes" id="UP000554235"/>
    </source>
</evidence>
<dbReference type="InterPro" id="IPR017853">
    <property type="entry name" value="GH"/>
</dbReference>
<sequence>MHIHVKTSLLLLGPVQVLATGFTYDLTLRLPDHRPPWVEKLSPHLAGFSLEMDRWPDWAGQEVGKPNQYFNQLLQNLAERTGHVPFLRVGANSQDRSTVDLGIRVMNSTFPEPTENVPNPEADHNFIGRDFYALSANLLPGTPFMWGLNLKSLNKTETVAQARLLGEAFQGKRASLTKHVKLVNVEIGNEPDFYGPTRTLHSGPYGPEWDILNYTSTWIEYAKAISKQIDFGCPNSGKPSLSPGAFTGFNAPEWVPAGALQASLLDDPVLRCTTSQFTEHCYSGGFDPRRVVQPGELMNKISVRANFTTRTSGRHAVRSMGLKYQLAETNSYANHGQPGLSNTVESALWATDWLLLAASSGPTSDSEDGLNISHPHILPSYHAFLIVDEAIGKSGNAYVAEIATSNITLTAYGIWEGQQLARVVVLNTQVYLGSGAKPSIKVNLAGLHRDNPAKLKLLRSEKTTSYTGLTWAGQSFETLSGKPKGSVKVEKKEAKVSASRLELYDTIGTLQARHGVILKTHLLQPDPHDTASRNTVPTSQFSQHIFFEFSQHIFFNTDSHNMDSHNTDPPIMNTPTMNHNIDAASTPTVQATPEAFILCPTPEIRSMLRRETSFRMLRSKAELLLLPDPCILTEPDANSYLSSISLFANQGGTVVAIESFVAPSFSANPNWCTRSDIPKYSQFFLELANVLWHVGGTVDEEVILNPGLRAEGDLQPWYDFIGLYLYQVPAQDAWYIQGSKLTDLSATSMDAVIARTRVGRGWLGFVGDKRLTKDSIKAVFAMCGLLE</sequence>
<dbReference type="Pfam" id="PF16862">
    <property type="entry name" value="Glyco_hydro_79C"/>
    <property type="match status" value="1"/>
</dbReference>
<evidence type="ECO:0000259" key="2">
    <source>
        <dbReference type="Pfam" id="PF16862"/>
    </source>
</evidence>
<keyword evidence="4" id="KW-1185">Reference proteome</keyword>
<feature type="signal peptide" evidence="1">
    <location>
        <begin position="1"/>
        <end position="19"/>
    </location>
</feature>
<dbReference type="InterPro" id="IPR031728">
    <property type="entry name" value="GlcAase_C"/>
</dbReference>
<feature type="domain" description="Beta-glucuronidase C-terminal" evidence="2">
    <location>
        <begin position="411"/>
        <end position="492"/>
    </location>
</feature>
<proteinExistence type="predicted"/>
<dbReference type="OrthoDB" id="2796951at2759"/>
<dbReference type="SUPFAM" id="SSF51445">
    <property type="entry name" value="(Trans)glycosidases"/>
    <property type="match status" value="1"/>
</dbReference>
<dbReference type="Gene3D" id="3.20.20.80">
    <property type="entry name" value="Glycosidases"/>
    <property type="match status" value="1"/>
</dbReference>